<comment type="caution">
    <text evidence="1">The sequence shown here is derived from an EMBL/GenBank/DDBJ whole genome shotgun (WGS) entry which is preliminary data.</text>
</comment>
<evidence type="ECO:0000313" key="2">
    <source>
        <dbReference type="Proteomes" id="UP000032142"/>
    </source>
</evidence>
<name>A0A0B0N160_GOSAR</name>
<keyword evidence="2" id="KW-1185">Reference proteome</keyword>
<dbReference type="Proteomes" id="UP000032142">
    <property type="component" value="Unassembled WGS sequence"/>
</dbReference>
<evidence type="ECO:0000313" key="1">
    <source>
        <dbReference type="EMBL" id="KHG05509.1"/>
    </source>
</evidence>
<sequence length="29" mass="3151">MALASTYDPIVAKLARGSKDVRARFVLSN</sequence>
<reference evidence="2" key="1">
    <citation type="submission" date="2014-09" db="EMBL/GenBank/DDBJ databases">
        <authorList>
            <person name="Mudge J."/>
            <person name="Ramaraj T."/>
            <person name="Lindquist I.E."/>
            <person name="Bharti A.K."/>
            <person name="Sundararajan A."/>
            <person name="Cameron C.T."/>
            <person name="Woodward J.E."/>
            <person name="May G.D."/>
            <person name="Brubaker C."/>
            <person name="Broadhvest J."/>
            <person name="Wilkins T.A."/>
        </authorList>
    </citation>
    <scope>NUCLEOTIDE SEQUENCE</scope>
    <source>
        <strain evidence="2">cv. AKA8401</strain>
    </source>
</reference>
<dbReference type="EMBL" id="JRRC01431744">
    <property type="protein sequence ID" value="KHG05509.1"/>
    <property type="molecule type" value="Genomic_DNA"/>
</dbReference>
<dbReference type="AlphaFoldDB" id="A0A0B0N160"/>
<gene>
    <name evidence="1" type="ORF">F383_31526</name>
</gene>
<protein>
    <submittedName>
        <fullName evidence="1">Uncharacterized protein</fullName>
    </submittedName>
</protein>
<accession>A0A0B0N160</accession>
<organism evidence="1 2">
    <name type="scientific">Gossypium arboreum</name>
    <name type="common">Tree cotton</name>
    <name type="synonym">Gossypium nanking</name>
    <dbReference type="NCBI Taxonomy" id="29729"/>
    <lineage>
        <taxon>Eukaryota</taxon>
        <taxon>Viridiplantae</taxon>
        <taxon>Streptophyta</taxon>
        <taxon>Embryophyta</taxon>
        <taxon>Tracheophyta</taxon>
        <taxon>Spermatophyta</taxon>
        <taxon>Magnoliopsida</taxon>
        <taxon>eudicotyledons</taxon>
        <taxon>Gunneridae</taxon>
        <taxon>Pentapetalae</taxon>
        <taxon>rosids</taxon>
        <taxon>malvids</taxon>
        <taxon>Malvales</taxon>
        <taxon>Malvaceae</taxon>
        <taxon>Malvoideae</taxon>
        <taxon>Gossypium</taxon>
    </lineage>
</organism>
<proteinExistence type="predicted"/>